<evidence type="ECO:0000313" key="1">
    <source>
        <dbReference type="EMBL" id="GIX80076.1"/>
    </source>
</evidence>
<comment type="caution">
    <text evidence="1">The sequence shown here is derived from an EMBL/GenBank/DDBJ whole genome shotgun (WGS) entry which is preliminary data.</text>
</comment>
<protein>
    <submittedName>
        <fullName evidence="1">Uncharacterized protein</fullName>
    </submittedName>
</protein>
<accession>A0AAV4N7T5</accession>
<evidence type="ECO:0000313" key="2">
    <source>
        <dbReference type="Proteomes" id="UP001054945"/>
    </source>
</evidence>
<dbReference type="EMBL" id="BPLR01020568">
    <property type="protein sequence ID" value="GIX80076.1"/>
    <property type="molecule type" value="Genomic_DNA"/>
</dbReference>
<organism evidence="1 2">
    <name type="scientific">Caerostris extrusa</name>
    <name type="common">Bark spider</name>
    <name type="synonym">Caerostris bankana</name>
    <dbReference type="NCBI Taxonomy" id="172846"/>
    <lineage>
        <taxon>Eukaryota</taxon>
        <taxon>Metazoa</taxon>
        <taxon>Ecdysozoa</taxon>
        <taxon>Arthropoda</taxon>
        <taxon>Chelicerata</taxon>
        <taxon>Arachnida</taxon>
        <taxon>Araneae</taxon>
        <taxon>Araneomorphae</taxon>
        <taxon>Entelegynae</taxon>
        <taxon>Araneoidea</taxon>
        <taxon>Araneidae</taxon>
        <taxon>Caerostris</taxon>
    </lineage>
</organism>
<gene>
    <name evidence="1" type="ORF">CEXT_396651</name>
</gene>
<dbReference type="AlphaFoldDB" id="A0AAV4N7T5"/>
<name>A0AAV4N7T5_CAEEX</name>
<sequence>MKLELDLMEKIARYSFFPLQSCGMPEVSSFISKRIAWIFSRRMAIDERHLVLAASAKEWLVCGLSIGVKSNLPQ</sequence>
<reference evidence="1 2" key="1">
    <citation type="submission" date="2021-06" db="EMBL/GenBank/DDBJ databases">
        <title>Caerostris extrusa draft genome.</title>
        <authorList>
            <person name="Kono N."/>
            <person name="Arakawa K."/>
        </authorList>
    </citation>
    <scope>NUCLEOTIDE SEQUENCE [LARGE SCALE GENOMIC DNA]</scope>
</reference>
<proteinExistence type="predicted"/>
<dbReference type="Proteomes" id="UP001054945">
    <property type="component" value="Unassembled WGS sequence"/>
</dbReference>
<keyword evidence="2" id="KW-1185">Reference proteome</keyword>